<accession>A0A0S4XHG1</accession>
<dbReference type="AlphaFoldDB" id="A0A0S4XHG1"/>
<sequence>MDFKGAVIQGGGRGGDFVELSGWLVDKEEGLFLLGYHCPKDYNYPDRVKIENGNIIYPILAAVPSLGGGWSLLFHRAKICGYVSDGDSPKIKVVSIFVQGDRSSEGLKEINICDEVVGGYVSRFGDYDFSGRPNPTRDWLDDV</sequence>
<evidence type="ECO:0000313" key="2">
    <source>
        <dbReference type="EMBL" id="CUV63511.1"/>
    </source>
</evidence>
<gene>
    <name evidence="2" type="ORF">RD1301_v1_3540002</name>
    <name evidence="1" type="ORF">TD1301_v1_640002</name>
</gene>
<evidence type="ECO:0000313" key="1">
    <source>
        <dbReference type="EMBL" id="CUV33921.1"/>
    </source>
</evidence>
<name>A0A0S4XHG1_RALSL</name>
<organism evidence="2">
    <name type="scientific">Ralstonia solanacearum</name>
    <name type="common">Pseudomonas solanacearum</name>
    <dbReference type="NCBI Taxonomy" id="305"/>
    <lineage>
        <taxon>Bacteria</taxon>
        <taxon>Pseudomonadati</taxon>
        <taxon>Pseudomonadota</taxon>
        <taxon>Betaproteobacteria</taxon>
        <taxon>Burkholderiales</taxon>
        <taxon>Burkholderiaceae</taxon>
        <taxon>Ralstonia</taxon>
        <taxon>Ralstonia solanacearum species complex</taxon>
    </lineage>
</organism>
<protein>
    <submittedName>
        <fullName evidence="2">Uncharacterized protein</fullName>
    </submittedName>
</protein>
<dbReference type="EMBL" id="LN899822">
    <property type="protein sequence ID" value="CUV63511.1"/>
    <property type="molecule type" value="Genomic_DNA"/>
</dbReference>
<proteinExistence type="predicted"/>
<reference evidence="2" key="1">
    <citation type="submission" date="2015-10" db="EMBL/GenBank/DDBJ databases">
        <authorList>
            <person name="Gilbert D.G."/>
        </authorList>
    </citation>
    <scope>NUCLEOTIDE SEQUENCE</scope>
    <source>
        <strain evidence="2">Phyl III-seqv23</strain>
    </source>
</reference>
<dbReference type="EMBL" id="LN899825">
    <property type="protein sequence ID" value="CUV33921.1"/>
    <property type="molecule type" value="Genomic_DNA"/>
</dbReference>